<dbReference type="AlphaFoldDB" id="A0AA41SLK6"/>
<sequence>MSSIFDYPLKVFTAKLRNRFHQLPSSSSSSSAAAQDETQDERPHYQHGIPGIPTDGKVVLLKNSNNGSQIYLVGTCHISKASAELVKKVIDYVRPDVVAVSNTPYSVIDHDSLKNLNVYMQVELCMRRAEWLMNLKPAVPEDYRLYKLFCNSMRAPGGLCKKIEIFFTNCSRRRLNAKGIFRGLEFKVAIEESFRVGARCFYIDQDIDVTRQQLFKETSSFDLLRIAYRKYRSSIHPYSVYQRSYVQEMNSNEKKRSPDMTKVVLEDRDKIMFTNLRNFQGKVVAVVGMGHMDGIELLWKRAEEDDLSNVLQFEVQVELCKGRAERFMDWKPKEVTLFKLFCKSMRAPGGLCMKIYMFYQNYWYHRLLADGIFPGLEFKVAMEESSRVGARCVCIDQDNDVTDQQLSKVLTFAFLWKSKVMVEDRDKIMFTNLRSLQGKVVAVVGMGHMDGIELLWKRAEEVDNSSFCITI</sequence>
<feature type="region of interest" description="Disordered" evidence="1">
    <location>
        <begin position="22"/>
        <end position="51"/>
    </location>
</feature>
<dbReference type="PANTHER" id="PTHR21530">
    <property type="entry name" value="PHEROMONE SHUTDOWN PROTEIN"/>
    <property type="match status" value="1"/>
</dbReference>
<evidence type="ECO:0000313" key="2">
    <source>
        <dbReference type="EMBL" id="MCL7037120.1"/>
    </source>
</evidence>
<reference evidence="2" key="1">
    <citation type="submission" date="2022-03" db="EMBL/GenBank/DDBJ databases">
        <title>A functionally conserved STORR gene fusion in Papaver species that diverged 16.8 million years ago.</title>
        <authorList>
            <person name="Catania T."/>
        </authorList>
    </citation>
    <scope>NUCLEOTIDE SEQUENCE</scope>
    <source>
        <strain evidence="2">S-191538</strain>
    </source>
</reference>
<feature type="compositionally biased region" description="Low complexity" evidence="1">
    <location>
        <begin position="25"/>
        <end position="34"/>
    </location>
</feature>
<dbReference type="Pfam" id="PF01963">
    <property type="entry name" value="TraB_PrgY_gumN"/>
    <property type="match status" value="1"/>
</dbReference>
<accession>A0AA41SLK6</accession>
<evidence type="ECO:0000256" key="1">
    <source>
        <dbReference type="SAM" id="MobiDB-lite"/>
    </source>
</evidence>
<proteinExistence type="predicted"/>
<dbReference type="InterPro" id="IPR046345">
    <property type="entry name" value="TraB_PrgY-like"/>
</dbReference>
<feature type="non-terminal residue" evidence="2">
    <location>
        <position position="1"/>
    </location>
</feature>
<dbReference type="InterPro" id="IPR002816">
    <property type="entry name" value="TraB/PrgY/GumN_fam"/>
</dbReference>
<keyword evidence="3" id="KW-1185">Reference proteome</keyword>
<organism evidence="2 3">
    <name type="scientific">Papaver nudicaule</name>
    <name type="common">Iceland poppy</name>
    <dbReference type="NCBI Taxonomy" id="74823"/>
    <lineage>
        <taxon>Eukaryota</taxon>
        <taxon>Viridiplantae</taxon>
        <taxon>Streptophyta</taxon>
        <taxon>Embryophyta</taxon>
        <taxon>Tracheophyta</taxon>
        <taxon>Spermatophyta</taxon>
        <taxon>Magnoliopsida</taxon>
        <taxon>Ranunculales</taxon>
        <taxon>Papaveraceae</taxon>
        <taxon>Papaveroideae</taxon>
        <taxon>Papaver</taxon>
    </lineage>
</organism>
<dbReference type="EMBL" id="JAJJMA010175447">
    <property type="protein sequence ID" value="MCL7037120.1"/>
    <property type="molecule type" value="Genomic_DNA"/>
</dbReference>
<protein>
    <recommendedName>
        <fullName evidence="4">TraB family protein</fullName>
    </recommendedName>
</protein>
<dbReference type="Proteomes" id="UP001177140">
    <property type="component" value="Unassembled WGS sequence"/>
</dbReference>
<dbReference type="CDD" id="cd14726">
    <property type="entry name" value="TraB_PrgY-like"/>
    <property type="match status" value="2"/>
</dbReference>
<evidence type="ECO:0000313" key="3">
    <source>
        <dbReference type="Proteomes" id="UP001177140"/>
    </source>
</evidence>
<gene>
    <name evidence="2" type="ORF">MKW94_004828</name>
</gene>
<evidence type="ECO:0008006" key="4">
    <source>
        <dbReference type="Google" id="ProtNLM"/>
    </source>
</evidence>
<comment type="caution">
    <text evidence="2">The sequence shown here is derived from an EMBL/GenBank/DDBJ whole genome shotgun (WGS) entry which is preliminary data.</text>
</comment>
<name>A0AA41SLK6_PAPNU</name>
<dbReference type="PANTHER" id="PTHR21530:SF7">
    <property type="entry name" value="TRAB DOMAIN-CONTAINING PROTEIN"/>
    <property type="match status" value="1"/>
</dbReference>